<dbReference type="InterPro" id="IPR007197">
    <property type="entry name" value="rSAM"/>
</dbReference>
<proteinExistence type="predicted"/>
<keyword evidence="3" id="KW-0408">Iron</keyword>
<dbReference type="EMBL" id="QZAB01000016">
    <property type="protein sequence ID" value="RQD92755.1"/>
    <property type="molecule type" value="Genomic_DNA"/>
</dbReference>
<dbReference type="AlphaFoldDB" id="A0A3R7WFS5"/>
<accession>A0A3R7WFS5</accession>
<comment type="caution">
    <text evidence="5">The sequence shown here is derived from an EMBL/GenBank/DDBJ whole genome shotgun (WGS) entry which is preliminary data.</text>
</comment>
<evidence type="ECO:0000256" key="4">
    <source>
        <dbReference type="ARBA" id="ARBA00023014"/>
    </source>
</evidence>
<dbReference type="SFLD" id="SFLDS00029">
    <property type="entry name" value="Radical_SAM"/>
    <property type="match status" value="1"/>
</dbReference>
<dbReference type="Gene3D" id="3.20.20.70">
    <property type="entry name" value="Aldolase class I"/>
    <property type="match status" value="1"/>
</dbReference>
<evidence type="ECO:0000256" key="1">
    <source>
        <dbReference type="ARBA" id="ARBA00022691"/>
    </source>
</evidence>
<keyword evidence="1" id="KW-0949">S-adenosyl-L-methionine</keyword>
<gene>
    <name evidence="5" type="ORF">D5R95_00160</name>
</gene>
<dbReference type="GO" id="GO:0003824">
    <property type="term" value="F:catalytic activity"/>
    <property type="evidence" value="ECO:0007669"/>
    <property type="project" value="InterPro"/>
</dbReference>
<dbReference type="InterPro" id="IPR040085">
    <property type="entry name" value="MJ0674-like"/>
</dbReference>
<dbReference type="InterPro" id="IPR058240">
    <property type="entry name" value="rSAM_sf"/>
</dbReference>
<protein>
    <submittedName>
        <fullName evidence="5">4Fe-4S cluster-binding domain-containing protein</fullName>
    </submittedName>
</protein>
<keyword evidence="2" id="KW-0479">Metal-binding</keyword>
<dbReference type="GO" id="GO:0051536">
    <property type="term" value="F:iron-sulfur cluster binding"/>
    <property type="evidence" value="ECO:0007669"/>
    <property type="project" value="UniProtKB-KW"/>
</dbReference>
<dbReference type="Proteomes" id="UP000284763">
    <property type="component" value="Unassembled WGS sequence"/>
</dbReference>
<evidence type="ECO:0000313" key="5">
    <source>
        <dbReference type="EMBL" id="RQD92755.1"/>
    </source>
</evidence>
<evidence type="ECO:0000256" key="2">
    <source>
        <dbReference type="ARBA" id="ARBA00022723"/>
    </source>
</evidence>
<dbReference type="SFLD" id="SFLDG01099">
    <property type="entry name" value="Uncharacterised_Radical_SAM_Su"/>
    <property type="match status" value="1"/>
</dbReference>
<organism evidence="5 6">
    <name type="scientific">Methanosalsum natronophilum</name>
    <dbReference type="NCBI Taxonomy" id="768733"/>
    <lineage>
        <taxon>Archaea</taxon>
        <taxon>Methanobacteriati</taxon>
        <taxon>Methanobacteriota</taxon>
        <taxon>Stenosarchaea group</taxon>
        <taxon>Methanomicrobia</taxon>
        <taxon>Methanosarcinales</taxon>
        <taxon>Methanosarcinaceae</taxon>
        <taxon>Methanosalsum</taxon>
    </lineage>
</organism>
<dbReference type="GO" id="GO:0046872">
    <property type="term" value="F:metal ion binding"/>
    <property type="evidence" value="ECO:0007669"/>
    <property type="project" value="UniProtKB-KW"/>
</dbReference>
<dbReference type="Pfam" id="PF13353">
    <property type="entry name" value="Fer4_12"/>
    <property type="match status" value="1"/>
</dbReference>
<evidence type="ECO:0000256" key="3">
    <source>
        <dbReference type="ARBA" id="ARBA00023004"/>
    </source>
</evidence>
<evidence type="ECO:0000313" key="6">
    <source>
        <dbReference type="Proteomes" id="UP000284763"/>
    </source>
</evidence>
<dbReference type="PANTHER" id="PTHR43075">
    <property type="entry name" value="FORMATE LYASE ACTIVATING ENZYME, PUTATIVE (AFU_ORTHOLOGUE AFUA_2G15630)-RELATED"/>
    <property type="match status" value="1"/>
</dbReference>
<sequence length="343" mass="39654">MSLPKFLSTYREIAYNKQTAAFKVAQNIPLKFDHKMSINSLWDIHDKGIEEYKKITNDSAARMGYLKKNRVSNSLLKLKLLISQKLLQNCCFCDRKCGVDRTSNEVGYCGVGEISKYATEFIHMGEEPELVPSHTVFFTGCTFSCIYCQNCSISTSPQSGIEIDPYNLAKIVEDRRKKESLNINFVTPIPHLHTILDIVNNIDTNIPIIWNSNMYHSIETSKLLEGVVDLYLGDFKYGNDECAKKLSNANEYMNTVTRNFHKAYSTSEILIRHLLLPNHIECCTYPLVVWIAENIPKIRFNLMFQYYPHYKAYEDPKIYRCLTKEEMQKASLFVKEKETLDIV</sequence>
<keyword evidence="4" id="KW-0411">Iron-sulfur</keyword>
<dbReference type="PANTHER" id="PTHR43075:SF1">
    <property type="entry name" value="FORMATE LYASE ACTIVATING ENZYME, PUTATIVE (AFU_ORTHOLOGUE AFUA_2G15630)-RELATED"/>
    <property type="match status" value="1"/>
</dbReference>
<reference evidence="5 6" key="1">
    <citation type="submission" date="2018-08" db="EMBL/GenBank/DDBJ databases">
        <title>The metabolism and importance of syntrophic acetate oxidation coupled to methane or sulfide production in haloalkaline environments.</title>
        <authorList>
            <person name="Timmers P.H.A."/>
            <person name="Vavourakis C.D."/>
            <person name="Sorokin D.Y."/>
            <person name="Sinninghe Damste J.S."/>
            <person name="Muyzer G."/>
            <person name="Stams A.J.M."/>
            <person name="Plugge C.M."/>
        </authorList>
    </citation>
    <scope>NUCLEOTIDE SEQUENCE [LARGE SCALE GENOMIC DNA]</scope>
    <source>
        <strain evidence="5">MSAO_Arc3</strain>
    </source>
</reference>
<dbReference type="SUPFAM" id="SSF102114">
    <property type="entry name" value="Radical SAM enzymes"/>
    <property type="match status" value="1"/>
</dbReference>
<dbReference type="InterPro" id="IPR013785">
    <property type="entry name" value="Aldolase_TIM"/>
</dbReference>
<name>A0A3R7WFS5_9EURY</name>